<reference evidence="2" key="1">
    <citation type="journal article" date="2023" name="G3 (Bethesda)">
        <title>Genome assembly and association tests identify interacting loci associated with vigor, precocity, and sex in interspecific pistachio rootstocks.</title>
        <authorList>
            <person name="Palmer W."/>
            <person name="Jacygrad E."/>
            <person name="Sagayaradj S."/>
            <person name="Cavanaugh K."/>
            <person name="Han R."/>
            <person name="Bertier L."/>
            <person name="Beede B."/>
            <person name="Kafkas S."/>
            <person name="Golino D."/>
            <person name="Preece J."/>
            <person name="Michelmore R."/>
        </authorList>
    </citation>
    <scope>NUCLEOTIDE SEQUENCE [LARGE SCALE GENOMIC DNA]</scope>
</reference>
<evidence type="ECO:0000313" key="2">
    <source>
        <dbReference type="Proteomes" id="UP001164250"/>
    </source>
</evidence>
<keyword evidence="2" id="KW-1185">Reference proteome</keyword>
<proteinExistence type="predicted"/>
<protein>
    <submittedName>
        <fullName evidence="1">Uncharacterized protein</fullName>
    </submittedName>
</protein>
<gene>
    <name evidence="1" type="ORF">Patl1_26254</name>
</gene>
<organism evidence="1 2">
    <name type="scientific">Pistacia atlantica</name>
    <dbReference type="NCBI Taxonomy" id="434234"/>
    <lineage>
        <taxon>Eukaryota</taxon>
        <taxon>Viridiplantae</taxon>
        <taxon>Streptophyta</taxon>
        <taxon>Embryophyta</taxon>
        <taxon>Tracheophyta</taxon>
        <taxon>Spermatophyta</taxon>
        <taxon>Magnoliopsida</taxon>
        <taxon>eudicotyledons</taxon>
        <taxon>Gunneridae</taxon>
        <taxon>Pentapetalae</taxon>
        <taxon>rosids</taxon>
        <taxon>malvids</taxon>
        <taxon>Sapindales</taxon>
        <taxon>Anacardiaceae</taxon>
        <taxon>Pistacia</taxon>
    </lineage>
</organism>
<name>A0ACC1B0Z3_9ROSI</name>
<sequence length="65" mass="7006">MDPLIAKRANGDKLSSEGKCKNTKLSAQGIPIVTDFYLLPLGGCDIVLGIFWLQTLGPIFGIFPI</sequence>
<dbReference type="EMBL" id="CM047903">
    <property type="protein sequence ID" value="KAJ0092393.1"/>
    <property type="molecule type" value="Genomic_DNA"/>
</dbReference>
<accession>A0ACC1B0Z3</accession>
<comment type="caution">
    <text evidence="1">The sequence shown here is derived from an EMBL/GenBank/DDBJ whole genome shotgun (WGS) entry which is preliminary data.</text>
</comment>
<dbReference type="Proteomes" id="UP001164250">
    <property type="component" value="Chromosome 7"/>
</dbReference>
<evidence type="ECO:0000313" key="1">
    <source>
        <dbReference type="EMBL" id="KAJ0092393.1"/>
    </source>
</evidence>